<evidence type="ECO:0000313" key="2">
    <source>
        <dbReference type="EMBL" id="MEE6259011.1"/>
    </source>
</evidence>
<comment type="caution">
    <text evidence="2">The sequence shown here is derived from an EMBL/GenBank/DDBJ whole genome shotgun (WGS) entry which is preliminary data.</text>
</comment>
<evidence type="ECO:0000313" key="3">
    <source>
        <dbReference type="Proteomes" id="UP001332243"/>
    </source>
</evidence>
<accession>A0ABU7RRG2</accession>
<protein>
    <submittedName>
        <fullName evidence="2">Uncharacterized protein</fullName>
    </submittedName>
</protein>
<dbReference type="RefSeq" id="WP_331214122.1">
    <property type="nucleotide sequence ID" value="NZ_JAZGQK010000007.1"/>
</dbReference>
<reference evidence="2 3" key="1">
    <citation type="submission" date="2024-01" db="EMBL/GenBank/DDBJ databases">
        <title>Genome insights into Plantactinospora sonchi sp. nov.</title>
        <authorList>
            <person name="Wang L."/>
        </authorList>
    </citation>
    <scope>NUCLEOTIDE SEQUENCE [LARGE SCALE GENOMIC DNA]</scope>
    <source>
        <strain evidence="2 3">NEAU-QY2</strain>
    </source>
</reference>
<feature type="region of interest" description="Disordered" evidence="1">
    <location>
        <begin position="52"/>
        <end position="87"/>
    </location>
</feature>
<proteinExistence type="predicted"/>
<keyword evidence="3" id="KW-1185">Reference proteome</keyword>
<organism evidence="2 3">
    <name type="scientific">Plantactinospora sonchi</name>
    <dbReference type="NCBI Taxonomy" id="1544735"/>
    <lineage>
        <taxon>Bacteria</taxon>
        <taxon>Bacillati</taxon>
        <taxon>Actinomycetota</taxon>
        <taxon>Actinomycetes</taxon>
        <taxon>Micromonosporales</taxon>
        <taxon>Micromonosporaceae</taxon>
        <taxon>Plantactinospora</taxon>
    </lineage>
</organism>
<sequence>MAGETTGDGRPVLLLALGPRLPERVVEYADQLADQRRDVVLVVVDDQRRPGPGVDSRVRVRPLLPSGRGGPLASLERALGGPPDGGRRSPLHRVAALGYGQFRAWLLARYALRTLPWHEFGPPAAIVAGDLDSVTLGARLARRHPAVIATTALDPELLTGR</sequence>
<gene>
    <name evidence="2" type="ORF">V1633_10985</name>
</gene>
<dbReference type="EMBL" id="JAZGQK010000007">
    <property type="protein sequence ID" value="MEE6259011.1"/>
    <property type="molecule type" value="Genomic_DNA"/>
</dbReference>
<evidence type="ECO:0000256" key="1">
    <source>
        <dbReference type="SAM" id="MobiDB-lite"/>
    </source>
</evidence>
<name>A0ABU7RRG2_9ACTN</name>
<dbReference type="Proteomes" id="UP001332243">
    <property type="component" value="Unassembled WGS sequence"/>
</dbReference>